<keyword evidence="2" id="KW-1185">Reference proteome</keyword>
<proteinExistence type="predicted"/>
<sequence length="528" mass="57145">MLKFLLLSSVLAAPALAASASDWQNRTIYQLVTDRFATPDGSSPTCNTEDRKYCGGTWQGVIKKLDYIQNMGFDAVWISPVVKNVEGTTAYGEAFHGYWTSDITQLNSHFGSTDDLKALSKALHDRGMYLMVDVVVNHMAATQDPPNFASFTPFNTQSDFHPECLIQASDYFNNQTAVEQCWLGDSKMPLADVNTEDQNIVNTWNTWIGDLVKNYSVDGVRIDTVKHVRKDFWPDFAKSAGVFTIGEVLDNRTTYVKDYTQVVDSVLDYPDWYPLVNAFMSTTGNLSALPETVKASQDTYKNGAFNTGAFLENHDQPRLGSQTNDSSLIMNAMVWPFVGDGIPILYYGQEQGYAGGADPANREALWLSGYSTTNAMFNHTVGLVAARQAAAKANSNFLSTKVQFLSSNASTLVVSKPPLVALLTNQGSSSTPTWTVNGANFSANEEIYDVLTCTKYTADGNGALTVTGSSGKPQILLPTSALTAAGRSCPNFNAISAKQPSSAAALSSTLLPIGSAVAAVLVAAQFFF</sequence>
<keyword evidence="1" id="KW-0378">Hydrolase</keyword>
<accession>A0ACB8TNQ0</accession>
<name>A0ACB8TNQ0_9APHY</name>
<dbReference type="Proteomes" id="UP001055072">
    <property type="component" value="Unassembled WGS sequence"/>
</dbReference>
<evidence type="ECO:0000313" key="2">
    <source>
        <dbReference type="Proteomes" id="UP001055072"/>
    </source>
</evidence>
<gene>
    <name evidence="1" type="ORF">BDY19DRAFT_910471</name>
</gene>
<comment type="caution">
    <text evidence="1">The sequence shown here is derived from an EMBL/GenBank/DDBJ whole genome shotgun (WGS) entry which is preliminary data.</text>
</comment>
<reference evidence="1" key="1">
    <citation type="journal article" date="2021" name="Environ. Microbiol.">
        <title>Gene family expansions and transcriptome signatures uncover fungal adaptations to wood decay.</title>
        <authorList>
            <person name="Hage H."/>
            <person name="Miyauchi S."/>
            <person name="Viragh M."/>
            <person name="Drula E."/>
            <person name="Min B."/>
            <person name="Chaduli D."/>
            <person name="Navarro D."/>
            <person name="Favel A."/>
            <person name="Norest M."/>
            <person name="Lesage-Meessen L."/>
            <person name="Balint B."/>
            <person name="Merenyi Z."/>
            <person name="de Eugenio L."/>
            <person name="Morin E."/>
            <person name="Martinez A.T."/>
            <person name="Baldrian P."/>
            <person name="Stursova M."/>
            <person name="Martinez M.J."/>
            <person name="Novotny C."/>
            <person name="Magnuson J.K."/>
            <person name="Spatafora J.W."/>
            <person name="Maurice S."/>
            <person name="Pangilinan J."/>
            <person name="Andreopoulos W."/>
            <person name="LaButti K."/>
            <person name="Hundley H."/>
            <person name="Na H."/>
            <person name="Kuo A."/>
            <person name="Barry K."/>
            <person name="Lipzen A."/>
            <person name="Henrissat B."/>
            <person name="Riley R."/>
            <person name="Ahrendt S."/>
            <person name="Nagy L.G."/>
            <person name="Grigoriev I.V."/>
            <person name="Martin F."/>
            <person name="Rosso M.N."/>
        </authorList>
    </citation>
    <scope>NUCLEOTIDE SEQUENCE</scope>
    <source>
        <strain evidence="1">CBS 384.51</strain>
    </source>
</reference>
<evidence type="ECO:0000313" key="1">
    <source>
        <dbReference type="EMBL" id="KAI0083582.1"/>
    </source>
</evidence>
<protein>
    <submittedName>
        <fullName evidence="1">Glycoside hydrolase family 13 protein</fullName>
    </submittedName>
</protein>
<dbReference type="EMBL" id="MU274959">
    <property type="protein sequence ID" value="KAI0083582.1"/>
    <property type="molecule type" value="Genomic_DNA"/>
</dbReference>
<organism evidence="1 2">
    <name type="scientific">Irpex rosettiformis</name>
    <dbReference type="NCBI Taxonomy" id="378272"/>
    <lineage>
        <taxon>Eukaryota</taxon>
        <taxon>Fungi</taxon>
        <taxon>Dikarya</taxon>
        <taxon>Basidiomycota</taxon>
        <taxon>Agaricomycotina</taxon>
        <taxon>Agaricomycetes</taxon>
        <taxon>Polyporales</taxon>
        <taxon>Irpicaceae</taxon>
        <taxon>Irpex</taxon>
    </lineage>
</organism>